<dbReference type="InterPro" id="IPR036857">
    <property type="entry name" value="Thyroglobulin_1_sf"/>
</dbReference>
<dbReference type="CDD" id="cd00191">
    <property type="entry name" value="TY"/>
    <property type="match status" value="2"/>
</dbReference>
<keyword evidence="6" id="KW-0472">Membrane</keyword>
<dbReference type="EMBL" id="OV696698">
    <property type="protein sequence ID" value="CAH1243303.1"/>
    <property type="molecule type" value="Genomic_DNA"/>
</dbReference>
<name>A0A8K0EC20_BRALA</name>
<dbReference type="InterPro" id="IPR018247">
    <property type="entry name" value="EF_Hand_1_Ca_BS"/>
</dbReference>
<dbReference type="SUPFAM" id="SSF47473">
    <property type="entry name" value="EF-hand"/>
    <property type="match status" value="1"/>
</dbReference>
<feature type="compositionally biased region" description="Basic and acidic residues" evidence="5">
    <location>
        <begin position="929"/>
        <end position="940"/>
    </location>
</feature>
<comment type="caution">
    <text evidence="3">Lacks conserved residue(s) required for the propagation of feature annotation.</text>
</comment>
<feature type="disulfide bond" evidence="3">
    <location>
        <begin position="563"/>
        <end position="570"/>
    </location>
</feature>
<evidence type="ECO:0000256" key="4">
    <source>
        <dbReference type="SAM" id="Coils"/>
    </source>
</evidence>
<keyword evidence="4" id="KW-0175">Coiled coil</keyword>
<feature type="disulfide bond" evidence="3">
    <location>
        <begin position="867"/>
        <end position="874"/>
    </location>
</feature>
<dbReference type="AlphaFoldDB" id="A0A8K0EC20"/>
<evidence type="ECO:0000256" key="3">
    <source>
        <dbReference type="PROSITE-ProRule" id="PRU00500"/>
    </source>
</evidence>
<dbReference type="InterPro" id="IPR000716">
    <property type="entry name" value="Thyroglobulin_1"/>
</dbReference>
<dbReference type="Gene3D" id="1.10.238.10">
    <property type="entry name" value="EF-hand"/>
    <property type="match status" value="1"/>
</dbReference>
<dbReference type="PROSITE" id="PS51162">
    <property type="entry name" value="THYROGLOBULIN_1_2"/>
    <property type="match status" value="2"/>
</dbReference>
<keyword evidence="2 3" id="KW-1015">Disulfide bond</keyword>
<evidence type="ECO:0000259" key="7">
    <source>
        <dbReference type="PROSITE" id="PS50222"/>
    </source>
</evidence>
<dbReference type="Pfam" id="PF00086">
    <property type="entry name" value="Thyroglobulin_1"/>
    <property type="match status" value="2"/>
</dbReference>
<feature type="domain" description="EF-hand" evidence="7">
    <location>
        <begin position="732"/>
        <end position="767"/>
    </location>
</feature>
<feature type="region of interest" description="Disordered" evidence="5">
    <location>
        <begin position="908"/>
        <end position="940"/>
    </location>
</feature>
<evidence type="ECO:0000256" key="1">
    <source>
        <dbReference type="ARBA" id="ARBA00022837"/>
    </source>
</evidence>
<gene>
    <name evidence="9" type="primary">EFCAB14</name>
    <name evidence="9" type="ORF">BLAG_LOCUS6315</name>
</gene>
<organism evidence="9 10">
    <name type="scientific">Branchiostoma lanceolatum</name>
    <name type="common">Common lancelet</name>
    <name type="synonym">Amphioxus lanceolatum</name>
    <dbReference type="NCBI Taxonomy" id="7740"/>
    <lineage>
        <taxon>Eukaryota</taxon>
        <taxon>Metazoa</taxon>
        <taxon>Chordata</taxon>
        <taxon>Cephalochordata</taxon>
        <taxon>Leptocardii</taxon>
        <taxon>Amphioxiformes</taxon>
        <taxon>Branchiostomatidae</taxon>
        <taxon>Branchiostoma</taxon>
    </lineage>
</organism>
<protein>
    <submittedName>
        <fullName evidence="9">EFCAB14 protein</fullName>
    </submittedName>
</protein>
<evidence type="ECO:0000256" key="6">
    <source>
        <dbReference type="SAM" id="Phobius"/>
    </source>
</evidence>
<sequence>MKKRKELDALVSGKLTKKKREGHELLRSTGSDSSDLEEFSLPVRKSGFSKRHSRCRLCTRSCFPLCIFVLMTACIVTSGGLVWMHLDLKKDLDNLREHLARVEQSEMAMPGQVEQLKQNLKHQDDRLETLSTGETGLSVANKHLAQLDKQIAKLNKTTISISASVSSSQKLVALPSTVEDLSKQMASIGSEIESMKEEMSTTTSTQRQLQQQVEDMRAELDQLKRNEAVTDVPASAAVAPVPGVSPTTLSPVQQLTAAATKARAELEDGGVLGSYVEKEVASLTEMVHQLNDTLQACANKYSVAIADLSTNMSVLTNRVSVLEGGGVSVTSGNVTHSPMDLLQLRADMDKLLQGVGGGNSTAGLGDNSFNTLMTQIRNITVTMEALKAQVTQSQADDLNDLNSNLLSNRTVASLQGILAKAANQFKKENGVKGEELTQLEEAVHNLWEITSQHSNDMVVVKAQVNQLLGTVQNVLDNMDMELQTNSNFTAGNNTLDIGTDIDFEDIETPDDVEWPTVVEPTMNAQTVELTECQRENLEAVESDLLGVYIPQCLEDGRYQPLQCNPSTGYCWCVDQYGQVIEGTNLGMGTLPNCKDYSAEVVTSPSVSIQSLLSSTKAILDGLESTKPAQANKTDVAEILLNGTLATHVNDSSLNVTVSFNVTELDITLHDGNGTNTTAIMSLDGELHDGNETLHGGNGTLNETEAVGNVTEPTVVTEVTTEWPHLPPMNGYETPHALEIGFFRWDVNGDGHVNYEDMADFLGPKLPRREDLMAFDANGNGQLELPEFYRAFGFHEEPMHIPTEEEEMAENSDEAEENLPPVLAGKRASTDSGETKCMQARLEAQTKALIGQYVPQCTEDGRYRPLQCHASTGYCWCVDELGTTIEGTKAGRGMIPHCDESFGEPLPIPVEADGDADSEGDINSLSNLLKDFKRSQPDPTN</sequence>
<feature type="domain" description="Thyroglobulin type-1" evidence="8">
    <location>
        <begin position="833"/>
        <end position="897"/>
    </location>
</feature>
<dbReference type="PROSITE" id="PS50222">
    <property type="entry name" value="EF_HAND_2"/>
    <property type="match status" value="1"/>
</dbReference>
<proteinExistence type="predicted"/>
<dbReference type="InterPro" id="IPR042352">
    <property type="entry name" value="EFCAB14"/>
</dbReference>
<keyword evidence="10" id="KW-1185">Reference proteome</keyword>
<feature type="coiled-coil region" evidence="4">
    <location>
        <begin position="85"/>
        <end position="226"/>
    </location>
</feature>
<evidence type="ECO:0000313" key="9">
    <source>
        <dbReference type="EMBL" id="CAH1243303.1"/>
    </source>
</evidence>
<reference evidence="9" key="1">
    <citation type="submission" date="2022-01" db="EMBL/GenBank/DDBJ databases">
        <authorList>
            <person name="Braso-Vives M."/>
        </authorList>
    </citation>
    <scope>NUCLEOTIDE SEQUENCE</scope>
</reference>
<dbReference type="InterPro" id="IPR011992">
    <property type="entry name" value="EF-hand-dom_pair"/>
</dbReference>
<dbReference type="SMART" id="SM00211">
    <property type="entry name" value="TY"/>
    <property type="match status" value="2"/>
</dbReference>
<keyword evidence="6" id="KW-0812">Transmembrane</keyword>
<keyword evidence="6" id="KW-1133">Transmembrane helix</keyword>
<dbReference type="PROSITE" id="PS00484">
    <property type="entry name" value="THYROGLOBULIN_1_1"/>
    <property type="match status" value="2"/>
</dbReference>
<dbReference type="Proteomes" id="UP000838412">
    <property type="component" value="Chromosome 13"/>
</dbReference>
<feature type="domain" description="Thyroglobulin type-1" evidence="8">
    <location>
        <begin position="529"/>
        <end position="593"/>
    </location>
</feature>
<dbReference type="OrthoDB" id="10009315at2759"/>
<evidence type="ECO:0000256" key="2">
    <source>
        <dbReference type="ARBA" id="ARBA00023157"/>
    </source>
</evidence>
<dbReference type="InterPro" id="IPR002048">
    <property type="entry name" value="EF_hand_dom"/>
</dbReference>
<accession>A0A8K0EC20</accession>
<feature type="transmembrane region" description="Helical" evidence="6">
    <location>
        <begin position="62"/>
        <end position="86"/>
    </location>
</feature>
<dbReference type="Gene3D" id="1.10.287.1490">
    <property type="match status" value="1"/>
</dbReference>
<evidence type="ECO:0000313" key="10">
    <source>
        <dbReference type="Proteomes" id="UP000838412"/>
    </source>
</evidence>
<dbReference type="PROSITE" id="PS00018">
    <property type="entry name" value="EF_HAND_1"/>
    <property type="match status" value="2"/>
</dbReference>
<dbReference type="PANTHER" id="PTHR15717:SF2">
    <property type="entry name" value="EF-HAND CALCIUM-BINDING DOMAIN-CONTAINING PROTEIN 14"/>
    <property type="match status" value="1"/>
</dbReference>
<keyword evidence="1" id="KW-0106">Calcium</keyword>
<dbReference type="PANTHER" id="PTHR15717">
    <property type="entry name" value="PROTEIN KIAA0494"/>
    <property type="match status" value="1"/>
</dbReference>
<evidence type="ECO:0000256" key="5">
    <source>
        <dbReference type="SAM" id="MobiDB-lite"/>
    </source>
</evidence>
<dbReference type="GO" id="GO:0005509">
    <property type="term" value="F:calcium ion binding"/>
    <property type="evidence" value="ECO:0007669"/>
    <property type="project" value="InterPro"/>
</dbReference>
<dbReference type="SUPFAM" id="SSF57610">
    <property type="entry name" value="Thyroglobulin type-1 domain"/>
    <property type="match status" value="2"/>
</dbReference>
<dbReference type="Gene3D" id="4.10.800.10">
    <property type="entry name" value="Thyroglobulin type-1"/>
    <property type="match status" value="2"/>
</dbReference>
<evidence type="ECO:0000259" key="8">
    <source>
        <dbReference type="PROSITE" id="PS51162"/>
    </source>
</evidence>